<keyword evidence="1" id="KW-0966">Cell projection</keyword>
<dbReference type="EMBL" id="CP113520">
    <property type="protein sequence ID" value="WAJ30205.1"/>
    <property type="molecule type" value="Genomic_DNA"/>
</dbReference>
<evidence type="ECO:0000313" key="2">
    <source>
        <dbReference type="Proteomes" id="UP001163223"/>
    </source>
</evidence>
<gene>
    <name evidence="1" type="ORF">OXU80_08370</name>
</gene>
<evidence type="ECO:0000313" key="1">
    <source>
        <dbReference type="EMBL" id="WAJ30205.1"/>
    </source>
</evidence>
<accession>A0ACD4NT70</accession>
<proteinExistence type="predicted"/>
<organism evidence="1 2">
    <name type="scientific">Antarcticirhabdus aurantiaca</name>
    <dbReference type="NCBI Taxonomy" id="2606717"/>
    <lineage>
        <taxon>Bacteria</taxon>
        <taxon>Pseudomonadati</taxon>
        <taxon>Pseudomonadota</taxon>
        <taxon>Alphaproteobacteria</taxon>
        <taxon>Hyphomicrobiales</taxon>
        <taxon>Aurantimonadaceae</taxon>
        <taxon>Antarcticirhabdus</taxon>
    </lineage>
</organism>
<protein>
    <submittedName>
        <fullName evidence="1">Flagellar hook-basal body complex protein FliE</fullName>
    </submittedName>
</protein>
<keyword evidence="2" id="KW-1185">Reference proteome</keyword>
<sequence>MVSAIPGISAAMPRLDTAAVSGSAALSPSSAATAAAVPGTGATDFGAVMRQVATDAMDTMRGAESTSIQGIKGEASTQAVVEAVMAAERTLQTAVALREKVTNAYLELSRMAI</sequence>
<reference evidence="1" key="1">
    <citation type="submission" date="2022-11" db="EMBL/GenBank/DDBJ databases">
        <title>beta-Carotene-producing bacterium, Jeongeuplla avenae sp. nov., alleviates the salt stress of Arabidopsis seedlings.</title>
        <authorList>
            <person name="Jiang L."/>
            <person name="Lee J."/>
        </authorList>
    </citation>
    <scope>NUCLEOTIDE SEQUENCE</scope>
    <source>
        <strain evidence="1">DY_R2A_6</strain>
    </source>
</reference>
<dbReference type="Proteomes" id="UP001163223">
    <property type="component" value="Chromosome"/>
</dbReference>
<keyword evidence="1" id="KW-0282">Flagellum</keyword>
<keyword evidence="1" id="KW-0969">Cilium</keyword>
<name>A0ACD4NT70_9HYPH</name>